<dbReference type="GO" id="GO:0005794">
    <property type="term" value="C:Golgi apparatus"/>
    <property type="evidence" value="ECO:0007669"/>
    <property type="project" value="Ensembl"/>
</dbReference>
<dbReference type="OrthoDB" id="9448427at2759"/>
<reference evidence="4" key="2">
    <citation type="submission" date="2025-08" db="UniProtKB">
        <authorList>
            <consortium name="Ensembl"/>
        </authorList>
    </citation>
    <scope>IDENTIFICATION</scope>
    <source>
        <strain evidence="4">Glennie</strain>
    </source>
</reference>
<keyword evidence="2" id="KW-0472">Membrane</keyword>
<protein>
    <submittedName>
        <fullName evidence="4">Ecotropic viral integration site 2A</fullName>
    </submittedName>
</protein>
<proteinExistence type="predicted"/>
<feature type="compositionally biased region" description="Polar residues" evidence="1">
    <location>
        <begin position="40"/>
        <end position="50"/>
    </location>
</feature>
<dbReference type="GO" id="GO:0005829">
    <property type="term" value="C:cytosol"/>
    <property type="evidence" value="ECO:0007669"/>
    <property type="project" value="Ensembl"/>
</dbReference>
<dbReference type="RefSeq" id="XP_007664847.1">
    <property type="nucleotide sequence ID" value="XM_007666657.3"/>
</dbReference>
<dbReference type="KEGG" id="oaa:100682258"/>
<dbReference type="Pfam" id="PF05399">
    <property type="entry name" value="EVI2A"/>
    <property type="match status" value="1"/>
</dbReference>
<dbReference type="OMA" id="ILANYTY"/>
<dbReference type="STRING" id="9258.ENSOANP00000009024"/>
<feature type="region of interest" description="Disordered" evidence="1">
    <location>
        <begin position="40"/>
        <end position="73"/>
    </location>
</feature>
<dbReference type="GO" id="GO:0005929">
    <property type="term" value="C:cilium"/>
    <property type="evidence" value="ECO:0007669"/>
    <property type="project" value="Ensembl"/>
</dbReference>
<dbReference type="AlphaFoldDB" id="F6PVI7"/>
<reference evidence="4" key="3">
    <citation type="submission" date="2025-09" db="UniProtKB">
        <authorList>
            <consortium name="Ensembl"/>
        </authorList>
    </citation>
    <scope>IDENTIFICATION</scope>
    <source>
        <strain evidence="4">Glennie</strain>
    </source>
</reference>
<dbReference type="InParanoid" id="F6PVI7"/>
<dbReference type="PANTHER" id="PTHR15568:SF0">
    <property type="entry name" value="PROTEIN EVI2A"/>
    <property type="match status" value="1"/>
</dbReference>
<feature type="compositionally biased region" description="Basic and acidic residues" evidence="1">
    <location>
        <begin position="51"/>
        <end position="67"/>
    </location>
</feature>
<keyword evidence="3" id="KW-0732">Signal</keyword>
<dbReference type="CTD" id="2123"/>
<feature type="transmembrane region" description="Helical" evidence="2">
    <location>
        <begin position="130"/>
        <end position="157"/>
    </location>
</feature>
<accession>F6PVI7</accession>
<organism evidence="4 5">
    <name type="scientific">Ornithorhynchus anatinus</name>
    <name type="common">Duckbill platypus</name>
    <dbReference type="NCBI Taxonomy" id="9258"/>
    <lineage>
        <taxon>Eukaryota</taxon>
        <taxon>Metazoa</taxon>
        <taxon>Chordata</taxon>
        <taxon>Craniata</taxon>
        <taxon>Vertebrata</taxon>
        <taxon>Euteleostomi</taxon>
        <taxon>Mammalia</taxon>
        <taxon>Monotremata</taxon>
        <taxon>Ornithorhynchidae</taxon>
        <taxon>Ornithorhynchus</taxon>
    </lineage>
</organism>
<dbReference type="Proteomes" id="UP000002279">
    <property type="component" value="Chromosome 17"/>
</dbReference>
<feature type="chain" id="PRO_5028257660" evidence="3">
    <location>
        <begin position="25"/>
        <end position="230"/>
    </location>
</feature>
<feature type="region of interest" description="Disordered" evidence="1">
    <location>
        <begin position="86"/>
        <end position="108"/>
    </location>
</feature>
<dbReference type="PANTHER" id="PTHR15568">
    <property type="entry name" value="ECOTROPIC VIRAL INTEGRATION SITE 2A"/>
    <property type="match status" value="1"/>
</dbReference>
<keyword evidence="5" id="KW-1185">Reference proteome</keyword>
<evidence type="ECO:0000313" key="5">
    <source>
        <dbReference type="Proteomes" id="UP000002279"/>
    </source>
</evidence>
<evidence type="ECO:0000313" key="4">
    <source>
        <dbReference type="Ensembl" id="ENSOANP00000009024.2"/>
    </source>
</evidence>
<evidence type="ECO:0000256" key="3">
    <source>
        <dbReference type="SAM" id="SignalP"/>
    </source>
</evidence>
<keyword evidence="2" id="KW-0812">Transmembrane</keyword>
<gene>
    <name evidence="4" type="primary">EVI2A</name>
</gene>
<dbReference type="GO" id="GO:0005886">
    <property type="term" value="C:plasma membrane"/>
    <property type="evidence" value="ECO:0007669"/>
    <property type="project" value="Ensembl"/>
</dbReference>
<dbReference type="PIRSF" id="PIRSF019625">
    <property type="entry name" value="EVI_S2A"/>
    <property type="match status" value="1"/>
</dbReference>
<evidence type="ECO:0000256" key="2">
    <source>
        <dbReference type="SAM" id="Phobius"/>
    </source>
</evidence>
<feature type="signal peptide" evidence="3">
    <location>
        <begin position="1"/>
        <end position="24"/>
    </location>
</feature>
<sequence length="230" mass="25099">MGQHYLCVAFLVTTSFSLPPQILANYTYFWDTDGTDWNHTIPNQTNGNNDGRNESLDPVTREADYEGRSTSTLATPTSSAFLSLAPDSREGLSTPPPTPNSSLTTWGTGTTRKIQNESTKASNCEENNKMAMLVCLIIIAVLFLICTLLFLSTVVLANKVSALKRSKQMGKRLPRSNGDFLANSGLWPAESDTWKRAKQLTGPNLMMQSTGTLTALGEGEDEEASRKLAN</sequence>
<dbReference type="FunCoup" id="F6PVI7">
    <property type="interactions" value="9"/>
</dbReference>
<dbReference type="Ensembl" id="ENSOANT00000009026.2">
    <property type="protein sequence ID" value="ENSOANP00000009024.2"/>
    <property type="gene ID" value="ENSOANG00000005672.2"/>
</dbReference>
<dbReference type="GeneID" id="100682258"/>
<dbReference type="Bgee" id="ENSOANG00000005672">
    <property type="expression patterns" value="Expressed in ovary and 8 other cell types or tissues"/>
</dbReference>
<evidence type="ECO:0000256" key="1">
    <source>
        <dbReference type="SAM" id="MobiDB-lite"/>
    </source>
</evidence>
<dbReference type="eggNOG" id="ENOG502S3SG">
    <property type="taxonomic scope" value="Eukaryota"/>
</dbReference>
<dbReference type="HOGENOM" id="CLU_073339_0_0_1"/>
<reference evidence="4 5" key="1">
    <citation type="journal article" date="2008" name="Nature">
        <title>Genome analysis of the platypus reveals unique signatures of evolution.</title>
        <authorList>
            <person name="Warren W.C."/>
            <person name="Hillier L.W."/>
            <person name="Marshall Graves J.A."/>
            <person name="Birney E."/>
            <person name="Ponting C.P."/>
            <person name="Grutzner F."/>
            <person name="Belov K."/>
            <person name="Miller W."/>
            <person name="Clarke L."/>
            <person name="Chinwalla A.T."/>
            <person name="Yang S.P."/>
            <person name="Heger A."/>
            <person name="Locke D.P."/>
            <person name="Miethke P."/>
            <person name="Waters P.D."/>
            <person name="Veyrunes F."/>
            <person name="Fulton L."/>
            <person name="Fulton B."/>
            <person name="Graves T."/>
            <person name="Wallis J."/>
            <person name="Puente X.S."/>
            <person name="Lopez-Otin C."/>
            <person name="Ordonez G.R."/>
            <person name="Eichler E.E."/>
            <person name="Chen L."/>
            <person name="Cheng Z."/>
            <person name="Deakin J.E."/>
            <person name="Alsop A."/>
            <person name="Thompson K."/>
            <person name="Kirby P."/>
            <person name="Papenfuss A.T."/>
            <person name="Wakefield M.J."/>
            <person name="Olender T."/>
            <person name="Lancet D."/>
            <person name="Huttley G.A."/>
            <person name="Smit A.F."/>
            <person name="Pask A."/>
            <person name="Temple-Smith P."/>
            <person name="Batzer M.A."/>
            <person name="Walker J.A."/>
            <person name="Konkel M.K."/>
            <person name="Harris R.S."/>
            <person name="Whittington C.M."/>
            <person name="Wong E.S."/>
            <person name="Gemmell N.J."/>
            <person name="Buschiazzo E."/>
            <person name="Vargas Jentzsch I.M."/>
            <person name="Merkel A."/>
            <person name="Schmitz J."/>
            <person name="Zemann A."/>
            <person name="Churakov G."/>
            <person name="Kriegs J.O."/>
            <person name="Brosius J."/>
            <person name="Murchison E.P."/>
            <person name="Sachidanandam R."/>
            <person name="Smith C."/>
            <person name="Hannon G.J."/>
            <person name="Tsend-Ayush E."/>
            <person name="McMillan D."/>
            <person name="Attenborough R."/>
            <person name="Rens W."/>
            <person name="Ferguson-Smith M."/>
            <person name="Lefevre C.M."/>
            <person name="Sharp J.A."/>
            <person name="Nicholas K.R."/>
            <person name="Ray D.A."/>
            <person name="Kube M."/>
            <person name="Reinhardt R."/>
            <person name="Pringle T.H."/>
            <person name="Taylor J."/>
            <person name="Jones R.C."/>
            <person name="Nixon B."/>
            <person name="Dacheux J.L."/>
            <person name="Niwa H."/>
            <person name="Sekita Y."/>
            <person name="Huang X."/>
            <person name="Stark A."/>
            <person name="Kheradpour P."/>
            <person name="Kellis M."/>
            <person name="Flicek P."/>
            <person name="Chen Y."/>
            <person name="Webber C."/>
            <person name="Hardison R."/>
            <person name="Nelson J."/>
            <person name="Hallsworth-Pepin K."/>
            <person name="Delehaunty K."/>
            <person name="Markovic C."/>
            <person name="Minx P."/>
            <person name="Feng Y."/>
            <person name="Kremitzki C."/>
            <person name="Mitreva M."/>
            <person name="Glasscock J."/>
            <person name="Wylie T."/>
            <person name="Wohldmann P."/>
            <person name="Thiru P."/>
            <person name="Nhan M.N."/>
            <person name="Pohl C.S."/>
            <person name="Smith S.M."/>
            <person name="Hou S."/>
            <person name="Nefedov M."/>
            <person name="de Jong P.J."/>
            <person name="Renfree M.B."/>
            <person name="Mardis E.R."/>
            <person name="Wilson R.K."/>
        </authorList>
    </citation>
    <scope>NUCLEOTIDE SEQUENCE [LARGE SCALE GENOMIC DNA]</scope>
    <source>
        <strain evidence="4 5">Glennie</strain>
    </source>
</reference>
<dbReference type="InterPro" id="IPR008608">
    <property type="entry name" value="Ectropic_vir_integratn_site_2A"/>
</dbReference>
<keyword evidence="2" id="KW-1133">Transmembrane helix</keyword>
<dbReference type="RefSeq" id="XP_003430624.1">
    <property type="nucleotide sequence ID" value="XM_003430576.4"/>
</dbReference>
<name>F6PVI7_ORNAN</name>
<dbReference type="GeneTree" id="ENSGT00390000003004"/>